<protein>
    <recommendedName>
        <fullName evidence="1">DUF4954 domain-containing protein</fullName>
    </recommendedName>
</protein>
<evidence type="ECO:0000259" key="1">
    <source>
        <dbReference type="Pfam" id="PF16314"/>
    </source>
</evidence>
<feature type="domain" description="DUF4954" evidence="1">
    <location>
        <begin position="1"/>
        <end position="197"/>
    </location>
</feature>
<dbReference type="Pfam" id="PF16314">
    <property type="entry name" value="DUF4954"/>
    <property type="match status" value="1"/>
</dbReference>
<evidence type="ECO:0000313" key="3">
    <source>
        <dbReference type="Proteomes" id="UP000054560"/>
    </source>
</evidence>
<dbReference type="InterPro" id="IPR032533">
    <property type="entry name" value="DUF4954"/>
</dbReference>
<dbReference type="Gene3D" id="2.160.10.10">
    <property type="entry name" value="Hexapeptide repeat proteins"/>
    <property type="match status" value="1"/>
</dbReference>
<name>A0A0L0F4U8_9EUKA</name>
<dbReference type="STRING" id="667725.A0A0L0F4U8"/>
<keyword evidence="3" id="KW-1185">Reference proteome</keyword>
<dbReference type="OrthoDB" id="118763at2759"/>
<proteinExistence type="predicted"/>
<feature type="non-terminal residue" evidence="2">
    <location>
        <position position="1"/>
    </location>
</feature>
<gene>
    <name evidence="2" type="ORF">SARC_16234</name>
</gene>
<dbReference type="AlphaFoldDB" id="A0A0L0F4U8"/>
<evidence type="ECO:0000313" key="2">
    <source>
        <dbReference type="EMBL" id="KNC71228.1"/>
    </source>
</evidence>
<reference evidence="2 3" key="1">
    <citation type="submission" date="2011-02" db="EMBL/GenBank/DDBJ databases">
        <title>The Genome Sequence of Sphaeroforma arctica JP610.</title>
        <authorList>
            <consortium name="The Broad Institute Genome Sequencing Platform"/>
            <person name="Russ C."/>
            <person name="Cuomo C."/>
            <person name="Young S.K."/>
            <person name="Zeng Q."/>
            <person name="Gargeya S."/>
            <person name="Alvarado L."/>
            <person name="Berlin A."/>
            <person name="Chapman S.B."/>
            <person name="Chen Z."/>
            <person name="Freedman E."/>
            <person name="Gellesch M."/>
            <person name="Goldberg J."/>
            <person name="Griggs A."/>
            <person name="Gujja S."/>
            <person name="Heilman E."/>
            <person name="Heiman D."/>
            <person name="Howarth C."/>
            <person name="Mehta T."/>
            <person name="Neiman D."/>
            <person name="Pearson M."/>
            <person name="Roberts A."/>
            <person name="Saif S."/>
            <person name="Shea T."/>
            <person name="Shenoy N."/>
            <person name="Sisk P."/>
            <person name="Stolte C."/>
            <person name="Sykes S."/>
            <person name="White J."/>
            <person name="Yandava C."/>
            <person name="Burger G."/>
            <person name="Gray M.W."/>
            <person name="Holland P.W.H."/>
            <person name="King N."/>
            <person name="Lang F.B.F."/>
            <person name="Roger A.J."/>
            <person name="Ruiz-Trillo I."/>
            <person name="Haas B."/>
            <person name="Nusbaum C."/>
            <person name="Birren B."/>
        </authorList>
    </citation>
    <scope>NUCLEOTIDE SEQUENCE [LARGE SCALE GENOMIC DNA]</scope>
    <source>
        <strain evidence="2 3">JP610</strain>
    </source>
</reference>
<dbReference type="Proteomes" id="UP000054560">
    <property type="component" value="Unassembled WGS sequence"/>
</dbReference>
<dbReference type="eggNOG" id="ENOG502R9XZ">
    <property type="taxonomic scope" value="Eukaryota"/>
</dbReference>
<organism evidence="2 3">
    <name type="scientific">Sphaeroforma arctica JP610</name>
    <dbReference type="NCBI Taxonomy" id="667725"/>
    <lineage>
        <taxon>Eukaryota</taxon>
        <taxon>Ichthyosporea</taxon>
        <taxon>Ichthyophonida</taxon>
        <taxon>Sphaeroforma</taxon>
    </lineage>
</organism>
<dbReference type="RefSeq" id="XP_014145130.1">
    <property type="nucleotide sequence ID" value="XM_014289655.1"/>
</dbReference>
<dbReference type="GeneID" id="25916738"/>
<dbReference type="EMBL" id="KQ249230">
    <property type="protein sequence ID" value="KNC71228.1"/>
    <property type="molecule type" value="Genomic_DNA"/>
</dbReference>
<accession>A0A0L0F4U8</accession>
<sequence>TGGRETRTYAEITVAVAAGVASNRHDTEALERYNKAVDEYCVLAESNITIFADGCRVSSTPKIINTYVGHGAVIDGATWIENTTLLSEPDEHCTVSAGAVVKHSILQWGSEVDTFGLSQNSVLCEHSHVERHGMLSDSLLGPNSGVAEGEITASLCGPFVGFHHQSLLIAAFWPEGKGNVGYGANVGSNHTSKVGRCMHIVMNATLADITNLVGRLTRCNGRRTNVYRVSIECGR</sequence>